<gene>
    <name evidence="2" type="ORF">JZO67_004670</name>
</gene>
<feature type="chain" id="PRO_5047457526" description="Alternate signal-mediated exported protein, CPF_0494 family" evidence="1">
    <location>
        <begin position="30"/>
        <end position="415"/>
    </location>
</feature>
<accession>A0ABV0EVN3</accession>
<evidence type="ECO:0000313" key="3">
    <source>
        <dbReference type="Proteomes" id="UP000664357"/>
    </source>
</evidence>
<dbReference type="RefSeq" id="WP_207705177.1">
    <property type="nucleotide sequence ID" value="NZ_JAFREL020000005.1"/>
</dbReference>
<proteinExistence type="predicted"/>
<keyword evidence="3" id="KW-1185">Reference proteome</keyword>
<feature type="signal peptide" evidence="1">
    <location>
        <begin position="1"/>
        <end position="29"/>
    </location>
</feature>
<sequence>MKSQKSRKKKLLVASTALALMAALSGTFAWYTEQDQRINRIASSAAISDGTVVVEEKWEPKPINPGAESTKEVKVTNNNQFPVYVRVSYEEVLKHLVSKGVITSKNARFEKPNNPVLTDDVPVGFDGGKYSVANGYTDITTKVKIGGAALPATVKVMAKGSVTHNVSTGTDTRTFEYVMFNEYETGKYQKVNSKVEVIGTPAAGSAVNTWDFEASNITYDVYAGGFAYAKANWAESALPSSVSAPADYAILGASGQKHGENFDYREATIGTLPSVTKGSGAQVPTAANDQKEIQTDKAALGKSGIQIKYGSDIVTDAGLSGATAENKWIYNTEDGWFYYTSPVKKQTSTKDLLKSLKIANDIGDAFKMTEYDLIVKMEAIEANKDAMKEAWKMDTDTAGTKTKTIADFILAQPLN</sequence>
<evidence type="ECO:0008006" key="4">
    <source>
        <dbReference type="Google" id="ProtNLM"/>
    </source>
</evidence>
<organism evidence="2 3">
    <name type="scientific">Candidatus Enterococcus ferrettii</name>
    <dbReference type="NCBI Taxonomy" id="2815324"/>
    <lineage>
        <taxon>Bacteria</taxon>
        <taxon>Bacillati</taxon>
        <taxon>Bacillota</taxon>
        <taxon>Bacilli</taxon>
        <taxon>Lactobacillales</taxon>
        <taxon>Enterococcaceae</taxon>
        <taxon>Enterococcus</taxon>
    </lineage>
</organism>
<name>A0ABV0EVN3_9ENTE</name>
<dbReference type="EMBL" id="JAFREL020000005">
    <property type="protein sequence ID" value="MEO1772688.1"/>
    <property type="molecule type" value="Genomic_DNA"/>
</dbReference>
<evidence type="ECO:0000313" key="2">
    <source>
        <dbReference type="EMBL" id="MEO1772688.1"/>
    </source>
</evidence>
<protein>
    <recommendedName>
        <fullName evidence="4">Alternate signal-mediated exported protein, CPF_0494 family</fullName>
    </recommendedName>
</protein>
<reference evidence="2 3" key="1">
    <citation type="submission" date="2024-02" db="EMBL/GenBank/DDBJ databases">
        <title>The Genome Sequence of Enterococcus sp. DIV0159.</title>
        <authorList>
            <person name="Earl A."/>
            <person name="Manson A."/>
            <person name="Gilmore M."/>
            <person name="Sanders J."/>
            <person name="Shea T."/>
            <person name="Howe W."/>
            <person name="Livny J."/>
            <person name="Cuomo C."/>
            <person name="Neafsey D."/>
            <person name="Birren B."/>
        </authorList>
    </citation>
    <scope>NUCLEOTIDE SEQUENCE [LARGE SCALE GENOMIC DNA]</scope>
    <source>
        <strain evidence="2 3">665A</strain>
    </source>
</reference>
<evidence type="ECO:0000256" key="1">
    <source>
        <dbReference type="SAM" id="SignalP"/>
    </source>
</evidence>
<dbReference type="Proteomes" id="UP000664357">
    <property type="component" value="Unassembled WGS sequence"/>
</dbReference>
<keyword evidence="1" id="KW-0732">Signal</keyword>
<comment type="caution">
    <text evidence="2">The sequence shown here is derived from an EMBL/GenBank/DDBJ whole genome shotgun (WGS) entry which is preliminary data.</text>
</comment>